<dbReference type="InterPro" id="IPR023343">
    <property type="entry name" value="Penicillin_amidase_dom1"/>
</dbReference>
<keyword evidence="3" id="KW-0865">Zymogen</keyword>
<dbReference type="Gene3D" id="1.10.439.10">
    <property type="entry name" value="Penicillin Amidohydrolase, domain 1"/>
    <property type="match status" value="1"/>
</dbReference>
<dbReference type="EMBL" id="JAUHTR010000003">
    <property type="protein sequence ID" value="MDN4524365.1"/>
    <property type="molecule type" value="Genomic_DNA"/>
</dbReference>
<keyword evidence="6" id="KW-1185">Reference proteome</keyword>
<sequence>MVETAVQIEKQQPKRRRWKKTAIIVITGFVIILLLSGAAAYWVMQKSLPETSGTETISSLTSEVKAYRDKNGVPHIVAKTVKDMYMAQGYVTAQDRMFQMDLSRRQASGQLSEVIGEKTIEKDRFFRALGLRRAAEASFNVYSPEARKVLQWYADGVNAYLKEAKKKKNLPVEFMLAGYEPKKWTPVDSLTIGKYMAFDLGGHWEGQAFRHYLIQQFPKEKALDLFPSYPENGAEIINKAMEAKIDIKSRLAGAVVPNEYNGSNDWVVAGEKTKSGKPYLADDPHLGLATPSIWYETQLKAPGMNVSGVVFAGVPGIIVGHNEKVAWGVTNVGPDVQDLYIEKRNPKNAEEFLYEGKWEKAKVIQENIKVKDHKTVPYKVTVTRHGPVMSEFALDKKEDTALSLKWTALEPSTELQAVLMFNKAENWKQFKKALTYFHTPAQNFVFASEDGTIAYRANGHIPIRGEKYASVPVPGWEKKYEWKGYIPWEKLPTVVNPKEGFIATANNKVIGEDYPYHITDSWAQPYREQRIKDVLSSKAKLSVNDMKKLQFDRKNLQAEEMLPILLPQVEKGKLNTNEKKALQILKDWNYEDNKELAAPLLFHLWMQEFSSVLFEKKIDEKMMALFDGKAQVVDQLIRRASKGQEGPWITEAGGLKAVSKRSFSRTVKEVETLQGENPKNWRWGAYHTLPFEHPLAAVKPLNLLFNPKETEMGGSRVTVGAAGWDTVTGKVNHGAAWRTVVDLSDLSKSYNVVGPGQSGHVLSKWYDNQIKDWTTGNYHVTYTNEASFKGEDKLVLTPDQ</sequence>
<evidence type="ECO:0000256" key="3">
    <source>
        <dbReference type="ARBA" id="ARBA00023145"/>
    </source>
</evidence>
<dbReference type="InterPro" id="IPR029055">
    <property type="entry name" value="Ntn_hydrolases_N"/>
</dbReference>
<evidence type="ECO:0000313" key="5">
    <source>
        <dbReference type="EMBL" id="MDN4524365.1"/>
    </source>
</evidence>
<evidence type="ECO:0000256" key="2">
    <source>
        <dbReference type="ARBA" id="ARBA00022801"/>
    </source>
</evidence>
<protein>
    <submittedName>
        <fullName evidence="5">Penicillin acylase family protein</fullName>
        <ecNumber evidence="5">3.5.1.-</ecNumber>
    </submittedName>
</protein>
<keyword evidence="4" id="KW-0472">Membrane</keyword>
<evidence type="ECO:0000256" key="1">
    <source>
        <dbReference type="ARBA" id="ARBA00006586"/>
    </source>
</evidence>
<dbReference type="RefSeq" id="WP_301165414.1">
    <property type="nucleotide sequence ID" value="NZ_JAUHTR010000003.1"/>
</dbReference>
<reference evidence="5" key="1">
    <citation type="submission" date="2023-07" db="EMBL/GenBank/DDBJ databases">
        <title>Fictibacillus sp. isolated from freshwater pond.</title>
        <authorList>
            <person name="Kirdat K."/>
            <person name="Bhat A."/>
            <person name="Mourya A."/>
            <person name="Yadav A."/>
        </authorList>
    </citation>
    <scope>NUCLEOTIDE SEQUENCE</scope>
    <source>
        <strain evidence="5">NE201</strain>
    </source>
</reference>
<keyword evidence="4" id="KW-1133">Transmembrane helix</keyword>
<dbReference type="Proteomes" id="UP001172721">
    <property type="component" value="Unassembled WGS sequence"/>
</dbReference>
<dbReference type="Gene3D" id="2.30.120.10">
    <property type="match status" value="1"/>
</dbReference>
<dbReference type="CDD" id="cd03747">
    <property type="entry name" value="Ntn_PGA_like"/>
    <property type="match status" value="1"/>
</dbReference>
<keyword evidence="4" id="KW-0812">Transmembrane</keyword>
<evidence type="ECO:0000256" key="4">
    <source>
        <dbReference type="SAM" id="Phobius"/>
    </source>
</evidence>
<dbReference type="SUPFAM" id="SSF56235">
    <property type="entry name" value="N-terminal nucleophile aminohydrolases (Ntn hydrolases)"/>
    <property type="match status" value="1"/>
</dbReference>
<dbReference type="InterPro" id="IPR043146">
    <property type="entry name" value="Penicillin_amidase_N_B-knob"/>
</dbReference>
<proteinExistence type="inferred from homology"/>
<dbReference type="PANTHER" id="PTHR34218:SF4">
    <property type="entry name" value="ACYL-HOMOSERINE LACTONE ACYLASE QUIP"/>
    <property type="match status" value="1"/>
</dbReference>
<dbReference type="GO" id="GO:0016787">
    <property type="term" value="F:hydrolase activity"/>
    <property type="evidence" value="ECO:0007669"/>
    <property type="project" value="UniProtKB-KW"/>
</dbReference>
<dbReference type="InterPro" id="IPR014395">
    <property type="entry name" value="Pen/GL7ACA/AHL_acylase"/>
</dbReference>
<comment type="caution">
    <text evidence="5">The sequence shown here is derived from an EMBL/GenBank/DDBJ whole genome shotgun (WGS) entry which is preliminary data.</text>
</comment>
<accession>A0ABT8HUB9</accession>
<dbReference type="Gene3D" id="1.10.1400.10">
    <property type="match status" value="1"/>
</dbReference>
<organism evidence="5 6">
    <name type="scientific">Fictibacillus fluitans</name>
    <dbReference type="NCBI Taxonomy" id="3058422"/>
    <lineage>
        <taxon>Bacteria</taxon>
        <taxon>Bacillati</taxon>
        <taxon>Bacillota</taxon>
        <taxon>Bacilli</taxon>
        <taxon>Bacillales</taxon>
        <taxon>Fictibacillaceae</taxon>
        <taxon>Fictibacillus</taxon>
    </lineage>
</organism>
<dbReference type="EC" id="3.5.1.-" evidence="5"/>
<keyword evidence="2 5" id="KW-0378">Hydrolase</keyword>
<name>A0ABT8HUB9_9BACL</name>
<dbReference type="InterPro" id="IPR043147">
    <property type="entry name" value="Penicillin_amidase_A-knob"/>
</dbReference>
<dbReference type="PIRSF" id="PIRSF001227">
    <property type="entry name" value="Pen_acylase"/>
    <property type="match status" value="1"/>
</dbReference>
<dbReference type="PANTHER" id="PTHR34218">
    <property type="entry name" value="PEPTIDASE S45 PENICILLIN AMIDASE"/>
    <property type="match status" value="1"/>
</dbReference>
<feature type="transmembrane region" description="Helical" evidence="4">
    <location>
        <begin position="21"/>
        <end position="44"/>
    </location>
</feature>
<gene>
    <name evidence="5" type="ORF">QYB97_07755</name>
</gene>
<dbReference type="Pfam" id="PF01804">
    <property type="entry name" value="Penicil_amidase"/>
    <property type="match status" value="1"/>
</dbReference>
<dbReference type="Gene3D" id="3.60.20.10">
    <property type="entry name" value="Glutamine Phosphoribosylpyrophosphate, subunit 1, domain 1"/>
    <property type="match status" value="1"/>
</dbReference>
<comment type="similarity">
    <text evidence="1">Belongs to the peptidase S45 family.</text>
</comment>
<evidence type="ECO:0000313" key="6">
    <source>
        <dbReference type="Proteomes" id="UP001172721"/>
    </source>
</evidence>
<dbReference type="InterPro" id="IPR002692">
    <property type="entry name" value="S45"/>
</dbReference>